<dbReference type="Proteomes" id="UP000193144">
    <property type="component" value="Unassembled WGS sequence"/>
</dbReference>
<evidence type="ECO:0000256" key="1">
    <source>
        <dbReference type="SAM" id="MobiDB-lite"/>
    </source>
</evidence>
<comment type="caution">
    <text evidence="2">The sequence shown here is derived from an EMBL/GenBank/DDBJ whole genome shotgun (WGS) entry which is preliminary data.</text>
</comment>
<name>A0A1Y1ZZN6_9PLEO</name>
<sequence>MTLDAGDHPLRGGTITVDGITFIVPKNTLVTLPASLVAWPELFNGGVPIMPGTQTYQATVQGNHADNKNIAGLIFLSQNFVRALQGFITEIQPNGHFKVAGPFLPAGELECVINDPLGIYGPKYTENPLWSVDPSNPSIHASTGFPMCIPRSANDELCPAKNRPLDGAGNPINRFTFGAPDAISAQDPDPMVMAPLVVGDHITFSGSMIGNLFEVNALTANVGFYTAPGTLPAYITVEGANFGVRFPRANAELAETRAVAFTTDPTTPMQWFAEERHPCTGEINERHLQTVQPLTNAPRGRATFRFGAGDPGDSIRNFGFRMTNGNITTKNNLTAGLFIQPIADFIFPEATVFGVDLPPLAFETFNFLANGYGPYVPGNPLATPPATPVIVSQLFPWPGLGDGPLAPVCEPPTPTSTTDSPTPTPTTPPPDVVTVISAVLLKNRNGSFTVEIRATSDHPNAKLSVSVAAKVRPLNNAPMQKDTDGTYFTRVLMKGVPTLVTVTSDLGGQDVRIPA</sequence>
<reference evidence="2 3" key="1">
    <citation type="submission" date="2016-07" db="EMBL/GenBank/DDBJ databases">
        <title>Pervasive Adenine N6-methylation of Active Genes in Fungi.</title>
        <authorList>
            <consortium name="DOE Joint Genome Institute"/>
            <person name="Mondo S.J."/>
            <person name="Dannebaum R.O."/>
            <person name="Kuo R.C."/>
            <person name="Labutti K."/>
            <person name="Haridas S."/>
            <person name="Kuo A."/>
            <person name="Salamov A."/>
            <person name="Ahrendt S.R."/>
            <person name="Lipzen A."/>
            <person name="Sullivan W."/>
            <person name="Andreopoulos W.B."/>
            <person name="Clum A."/>
            <person name="Lindquist E."/>
            <person name="Daum C."/>
            <person name="Ramamoorthy G.K."/>
            <person name="Gryganskyi A."/>
            <person name="Culley D."/>
            <person name="Magnuson J.K."/>
            <person name="James T.Y."/>
            <person name="O'Malley M.A."/>
            <person name="Stajich J.E."/>
            <person name="Spatafora J.W."/>
            <person name="Visel A."/>
            <person name="Grigoriev I.V."/>
        </authorList>
    </citation>
    <scope>NUCLEOTIDE SEQUENCE [LARGE SCALE GENOMIC DNA]</scope>
    <source>
        <strain evidence="2 3">CBS 115471</strain>
    </source>
</reference>
<keyword evidence="3" id="KW-1185">Reference proteome</keyword>
<dbReference type="OrthoDB" id="2129641at2759"/>
<evidence type="ECO:0000313" key="2">
    <source>
        <dbReference type="EMBL" id="ORY15696.1"/>
    </source>
</evidence>
<feature type="region of interest" description="Disordered" evidence="1">
    <location>
        <begin position="405"/>
        <end position="429"/>
    </location>
</feature>
<accession>A0A1Y1ZZN6</accession>
<gene>
    <name evidence="2" type="ORF">BCR34DRAFT_477573</name>
</gene>
<evidence type="ECO:0000313" key="3">
    <source>
        <dbReference type="Proteomes" id="UP000193144"/>
    </source>
</evidence>
<organism evidence="2 3">
    <name type="scientific">Clohesyomyces aquaticus</name>
    <dbReference type="NCBI Taxonomy" id="1231657"/>
    <lineage>
        <taxon>Eukaryota</taxon>
        <taxon>Fungi</taxon>
        <taxon>Dikarya</taxon>
        <taxon>Ascomycota</taxon>
        <taxon>Pezizomycotina</taxon>
        <taxon>Dothideomycetes</taxon>
        <taxon>Pleosporomycetidae</taxon>
        <taxon>Pleosporales</taxon>
        <taxon>Lindgomycetaceae</taxon>
        <taxon>Clohesyomyces</taxon>
    </lineage>
</organism>
<proteinExistence type="predicted"/>
<protein>
    <submittedName>
        <fullName evidence="2">Uncharacterized protein</fullName>
    </submittedName>
</protein>
<dbReference type="AlphaFoldDB" id="A0A1Y1ZZN6"/>
<dbReference type="EMBL" id="MCFA01000023">
    <property type="protein sequence ID" value="ORY15696.1"/>
    <property type="molecule type" value="Genomic_DNA"/>
</dbReference>